<dbReference type="Proteomes" id="UP001374579">
    <property type="component" value="Unassembled WGS sequence"/>
</dbReference>
<proteinExistence type="inferred from homology"/>
<evidence type="ECO:0000256" key="11">
    <source>
        <dbReference type="RuleBase" id="RU367078"/>
    </source>
</evidence>
<feature type="transmembrane region" description="Helical" evidence="11">
    <location>
        <begin position="146"/>
        <end position="165"/>
    </location>
</feature>
<evidence type="ECO:0000313" key="15">
    <source>
        <dbReference type="Proteomes" id="UP001374579"/>
    </source>
</evidence>
<feature type="transmembrane region" description="Helical" evidence="11">
    <location>
        <begin position="43"/>
        <end position="68"/>
    </location>
</feature>
<dbReference type="PANTHER" id="PTHR11247:SF1">
    <property type="entry name" value="DOLICHYLDIPHOSPHATASE 1"/>
    <property type="match status" value="1"/>
</dbReference>
<evidence type="ECO:0000313" key="14">
    <source>
        <dbReference type="EMBL" id="KAK7095452.1"/>
    </source>
</evidence>
<evidence type="ECO:0000256" key="9">
    <source>
        <dbReference type="ARBA" id="ARBA00024907"/>
    </source>
</evidence>
<comment type="function">
    <text evidence="9 11">Required for efficient N-glycosylation. Necessary for maintaining optimal levels of dolichol-linked oligosaccharides. Hydrolyzes dolichyl pyrophosphate at a very high rate and dolichyl monophosphate at a much lower rate. Does not act on phosphatidate.</text>
</comment>
<dbReference type="GO" id="GO:0006487">
    <property type="term" value="P:protein N-linked glycosylation"/>
    <property type="evidence" value="ECO:0007669"/>
    <property type="project" value="UniProtKB-UniRule"/>
</dbReference>
<organism evidence="14 15">
    <name type="scientific">Littorina saxatilis</name>
    <dbReference type="NCBI Taxonomy" id="31220"/>
    <lineage>
        <taxon>Eukaryota</taxon>
        <taxon>Metazoa</taxon>
        <taxon>Spiralia</taxon>
        <taxon>Lophotrochozoa</taxon>
        <taxon>Mollusca</taxon>
        <taxon>Gastropoda</taxon>
        <taxon>Caenogastropoda</taxon>
        <taxon>Littorinimorpha</taxon>
        <taxon>Littorinoidea</taxon>
        <taxon>Littorinidae</taxon>
        <taxon>Littorina</taxon>
    </lineage>
</organism>
<comment type="similarity">
    <text evidence="3 11">Belongs to the dolichyldiphosphatase family.</text>
</comment>
<comment type="catalytic activity">
    <reaction evidence="10 11">
        <text>a di-trans,poly-cis-dolichyl diphosphate + H2O = a di-trans,poly-cis-dolichyl phosphate + phosphate + H(+)</text>
        <dbReference type="Rhea" id="RHEA:14385"/>
        <dbReference type="Rhea" id="RHEA-COMP:19498"/>
        <dbReference type="Rhea" id="RHEA-COMP:19506"/>
        <dbReference type="ChEBI" id="CHEBI:15377"/>
        <dbReference type="ChEBI" id="CHEBI:15378"/>
        <dbReference type="ChEBI" id="CHEBI:43474"/>
        <dbReference type="ChEBI" id="CHEBI:57497"/>
        <dbReference type="ChEBI" id="CHEBI:57683"/>
        <dbReference type="EC" id="3.6.1.43"/>
    </reaction>
</comment>
<keyword evidence="15" id="KW-1185">Reference proteome</keyword>
<keyword evidence="4 11" id="KW-0812">Transmembrane</keyword>
<evidence type="ECO:0000256" key="8">
    <source>
        <dbReference type="ARBA" id="ARBA00023136"/>
    </source>
</evidence>
<dbReference type="InterPro" id="IPR036938">
    <property type="entry name" value="PAP2/HPO_sf"/>
</dbReference>
<keyword evidence="7 11" id="KW-1133">Transmembrane helix</keyword>
<comment type="subcellular location">
    <subcellularLocation>
        <location evidence="1 11">Endoplasmic reticulum membrane</location>
        <topology evidence="1 11">Multi-pass membrane protein</topology>
    </subcellularLocation>
</comment>
<name>A0AAN9AYE6_9CAEN</name>
<dbReference type="Pfam" id="PF01569">
    <property type="entry name" value="PAP2"/>
    <property type="match status" value="1"/>
</dbReference>
<gene>
    <name evidence="14" type="ORF">V1264_006853</name>
</gene>
<keyword evidence="8 11" id="KW-0472">Membrane</keyword>
<evidence type="ECO:0000256" key="2">
    <source>
        <dbReference type="ARBA" id="ARBA00004922"/>
    </source>
</evidence>
<evidence type="ECO:0000256" key="10">
    <source>
        <dbReference type="ARBA" id="ARBA00047349"/>
    </source>
</evidence>
<dbReference type="GO" id="GO:0005789">
    <property type="term" value="C:endoplasmic reticulum membrane"/>
    <property type="evidence" value="ECO:0007669"/>
    <property type="project" value="UniProtKB-SubCell"/>
</dbReference>
<dbReference type="Gene3D" id="1.20.144.10">
    <property type="entry name" value="Phosphatidic acid phosphatase type 2/haloperoxidase"/>
    <property type="match status" value="1"/>
</dbReference>
<evidence type="ECO:0000256" key="6">
    <source>
        <dbReference type="ARBA" id="ARBA00022824"/>
    </source>
</evidence>
<comment type="caution">
    <text evidence="14">The sequence shown here is derived from an EMBL/GenBank/DDBJ whole genome shotgun (WGS) entry which is preliminary data.</text>
</comment>
<feature type="domain" description="Phosphatidic acid phosphatase type 2/haloperoxidase" evidence="13">
    <location>
        <begin position="74"/>
        <end position="192"/>
    </location>
</feature>
<dbReference type="SMART" id="SM00014">
    <property type="entry name" value="acidPPc"/>
    <property type="match status" value="1"/>
</dbReference>
<evidence type="ECO:0000256" key="4">
    <source>
        <dbReference type="ARBA" id="ARBA00022692"/>
    </source>
</evidence>
<dbReference type="GO" id="GO:0008610">
    <property type="term" value="P:lipid biosynthetic process"/>
    <property type="evidence" value="ECO:0007669"/>
    <property type="project" value="TreeGrafter"/>
</dbReference>
<reference evidence="14 15" key="1">
    <citation type="submission" date="2024-02" db="EMBL/GenBank/DDBJ databases">
        <title>Chromosome-scale genome assembly of the rough periwinkle Littorina saxatilis.</title>
        <authorList>
            <person name="De Jode A."/>
            <person name="Faria R."/>
            <person name="Formenti G."/>
            <person name="Sims Y."/>
            <person name="Smith T.P."/>
            <person name="Tracey A."/>
            <person name="Wood J.M.D."/>
            <person name="Zagrodzka Z.B."/>
            <person name="Johannesson K."/>
            <person name="Butlin R.K."/>
            <person name="Leder E.H."/>
        </authorList>
    </citation>
    <scope>NUCLEOTIDE SEQUENCE [LARGE SCALE GENOMIC DNA]</scope>
    <source>
        <strain evidence="14">Snail1</strain>
        <tissue evidence="14">Muscle</tissue>
    </source>
</reference>
<dbReference type="AlphaFoldDB" id="A0AAN9AYE6"/>
<sequence>MADSESPATQGAFSDAQSGSQCDDMAKWKAVSLTHVEYLKGDLFGQLLAVSSLLPVCFCVSFVTLIIFRRDLHTMCFFLGLLCNECLNWFLKHLIREARPRRGRQNLYTEFGMPSSHSQFIWFFTTYLIFFIWIRVHRNYNFLDDLWKILVCVGGGCLATVVTYSRVYLEYHTFSQVLWGAVVGVTAGSLWFGLIQLVATPLFPHIASSPLGELFMLRDSTLIPHVLWFEYTSSRSEARSRQRKVTSRKSQ</sequence>
<dbReference type="InterPro" id="IPR000326">
    <property type="entry name" value="PAP2/HPO"/>
</dbReference>
<protein>
    <recommendedName>
        <fullName evidence="11">Dolichyldiphosphatase</fullName>
        <ecNumber evidence="11">3.6.1.43</ecNumber>
    </recommendedName>
</protein>
<dbReference type="EC" id="3.6.1.43" evidence="11"/>
<feature type="transmembrane region" description="Helical" evidence="11">
    <location>
        <begin position="177"/>
        <end position="199"/>
    </location>
</feature>
<comment type="pathway">
    <text evidence="2 11">Protein modification; protein glycosylation.</text>
</comment>
<feature type="region of interest" description="Disordered" evidence="12">
    <location>
        <begin position="1"/>
        <end position="20"/>
    </location>
</feature>
<keyword evidence="5 11" id="KW-0378">Hydrolase</keyword>
<accession>A0AAN9AYE6</accession>
<dbReference type="InterPro" id="IPR039667">
    <property type="entry name" value="Dolichyldiphosphatase_PAP2"/>
</dbReference>
<keyword evidence="6 11" id="KW-0256">Endoplasmic reticulum</keyword>
<dbReference type="PANTHER" id="PTHR11247">
    <property type="entry name" value="PALMITOYL-PROTEIN THIOESTERASE/DOLICHYLDIPHOSPHATASE 1"/>
    <property type="match status" value="1"/>
</dbReference>
<feature type="transmembrane region" description="Helical" evidence="11">
    <location>
        <begin position="115"/>
        <end position="134"/>
    </location>
</feature>
<dbReference type="FunFam" id="1.20.144.10:FF:000003">
    <property type="entry name" value="Dolichyldiphosphatase 1"/>
    <property type="match status" value="1"/>
</dbReference>
<evidence type="ECO:0000256" key="1">
    <source>
        <dbReference type="ARBA" id="ARBA00004477"/>
    </source>
</evidence>
<evidence type="ECO:0000256" key="5">
    <source>
        <dbReference type="ARBA" id="ARBA00022801"/>
    </source>
</evidence>
<dbReference type="GO" id="GO:0047874">
    <property type="term" value="F:dolichyldiphosphatase activity"/>
    <property type="evidence" value="ECO:0007669"/>
    <property type="project" value="UniProtKB-UniRule"/>
</dbReference>
<evidence type="ECO:0000259" key="13">
    <source>
        <dbReference type="SMART" id="SM00014"/>
    </source>
</evidence>
<evidence type="ECO:0000256" key="3">
    <source>
        <dbReference type="ARBA" id="ARBA00005518"/>
    </source>
</evidence>
<evidence type="ECO:0000256" key="7">
    <source>
        <dbReference type="ARBA" id="ARBA00022989"/>
    </source>
</evidence>
<evidence type="ECO:0000256" key="12">
    <source>
        <dbReference type="SAM" id="MobiDB-lite"/>
    </source>
</evidence>
<dbReference type="EMBL" id="JBAMIC010000018">
    <property type="protein sequence ID" value="KAK7095452.1"/>
    <property type="molecule type" value="Genomic_DNA"/>
</dbReference>
<dbReference type="SUPFAM" id="SSF48317">
    <property type="entry name" value="Acid phosphatase/Vanadium-dependent haloperoxidase"/>
    <property type="match status" value="1"/>
</dbReference>
<dbReference type="CDD" id="cd03382">
    <property type="entry name" value="PAP2_dolichyldiphosphatase"/>
    <property type="match status" value="1"/>
</dbReference>